<evidence type="ECO:0000313" key="3">
    <source>
        <dbReference type="Proteomes" id="UP000449547"/>
    </source>
</evidence>
<protein>
    <submittedName>
        <fullName evidence="2">Uncharacterized protein</fullName>
    </submittedName>
</protein>
<dbReference type="RefSeq" id="XP_034013905.1">
    <property type="nucleotide sequence ID" value="XM_034153830.1"/>
</dbReference>
<dbReference type="SUPFAM" id="SSF53254">
    <property type="entry name" value="Phosphoglycerate mutase-like"/>
    <property type="match status" value="1"/>
</dbReference>
<reference evidence="2 3" key="1">
    <citation type="submission" date="2019-07" db="EMBL/GenBank/DDBJ databases">
        <title>Genome assembly of two rare yeast pathogens: Diutina rugosa and Trichomonascus ciferrii.</title>
        <authorList>
            <person name="Mixao V."/>
            <person name="Saus E."/>
            <person name="Hansen A."/>
            <person name="Lass-Flor C."/>
            <person name="Gabaldon T."/>
        </authorList>
    </citation>
    <scope>NUCLEOTIDE SEQUENCE [LARGE SCALE GENOMIC DNA]</scope>
    <source>
        <strain evidence="2 3">CBS 613</strain>
    </source>
</reference>
<dbReference type="CDD" id="cd07040">
    <property type="entry name" value="HP"/>
    <property type="match status" value="1"/>
</dbReference>
<dbReference type="EMBL" id="SWFT01000039">
    <property type="protein sequence ID" value="KAA8905924.1"/>
    <property type="molecule type" value="Genomic_DNA"/>
</dbReference>
<dbReference type="Proteomes" id="UP000449547">
    <property type="component" value="Unassembled WGS sequence"/>
</dbReference>
<dbReference type="GeneID" id="54779954"/>
<feature type="compositionally biased region" description="Polar residues" evidence="1">
    <location>
        <begin position="527"/>
        <end position="548"/>
    </location>
</feature>
<gene>
    <name evidence="2" type="ORF">DIURU_001301</name>
</gene>
<dbReference type="InterPro" id="IPR029033">
    <property type="entry name" value="His_PPase_superfam"/>
</dbReference>
<feature type="region of interest" description="Disordered" evidence="1">
    <location>
        <begin position="369"/>
        <end position="390"/>
    </location>
</feature>
<dbReference type="OMA" id="LSEWIHD"/>
<feature type="compositionally biased region" description="Low complexity" evidence="1">
    <location>
        <begin position="378"/>
        <end position="388"/>
    </location>
</feature>
<organism evidence="2 3">
    <name type="scientific">Diutina rugosa</name>
    <name type="common">Yeast</name>
    <name type="synonym">Candida rugosa</name>
    <dbReference type="NCBI Taxonomy" id="5481"/>
    <lineage>
        <taxon>Eukaryota</taxon>
        <taxon>Fungi</taxon>
        <taxon>Dikarya</taxon>
        <taxon>Ascomycota</taxon>
        <taxon>Saccharomycotina</taxon>
        <taxon>Pichiomycetes</taxon>
        <taxon>Debaryomycetaceae</taxon>
        <taxon>Diutina</taxon>
    </lineage>
</organism>
<accession>A0A642UV36</accession>
<dbReference type="InterPro" id="IPR051710">
    <property type="entry name" value="Phosphatase_SH3-domain"/>
</dbReference>
<sequence>MELFFLRHGVRIDHERQRDPTAMPIHSSYPPWDPSLAQRASAQIEAAANEFVNLTTCFPDVDKPARKNIYIHFSPYLRTCETADLLVSALKPLIAAKFPQYKVRFQLLGDFALSEWIHDSMKVKPPYVDNNDAYDMYTPNLKMIKNKNCVSNFRPTVTLGPFNGPDLSYSQYLERSKEYFTKLIATYDKPAAMNNRDIVIVVGHGYMINHFLSFFISHPLFQELPEATLNYARREMNEPENPWHLIKDSVGLLKKDPSIDSYLNFTSDIVYYKTTFVKKDEIDDNGDIVMTPPTVSKGNMLSPWSEDRPRPSFKLPISQSSPDLPTSRPTPVCAAARDWNPQQANKFKIKHEFALKAMHDDVFKKTFDLSHHPEKPVTPEVSPSSEPSRQNSVIDLTKLNSNDEIHHPLKLRYSTTSDIPISTLNNRLNTSQLNLAQFLREDSYSSLVGTSRNRSNSGASDHIFRLHREGSIDSELDSIPEGRVSRNPSRKTRTPLRLLHSESESLPSVDSTEPRFALQFAKGDTAPGSTSSESPLPNQVKLISTTTPAKEVSMDSAPDRPTPSTKANRIFYQLDESSSGSDDDEDSNFVWFGENLKHK</sequence>
<dbReference type="AlphaFoldDB" id="A0A642UV36"/>
<dbReference type="PANTHER" id="PTHR16469">
    <property type="entry name" value="UBIQUITIN-ASSOCIATED AND SH3 DOMAIN-CONTAINING BA-RELATED"/>
    <property type="match status" value="1"/>
</dbReference>
<comment type="caution">
    <text evidence="2">The sequence shown here is derived from an EMBL/GenBank/DDBJ whole genome shotgun (WGS) entry which is preliminary data.</text>
</comment>
<evidence type="ECO:0000256" key="1">
    <source>
        <dbReference type="SAM" id="MobiDB-lite"/>
    </source>
</evidence>
<feature type="region of interest" description="Disordered" evidence="1">
    <location>
        <begin position="477"/>
        <end position="567"/>
    </location>
</feature>
<dbReference type="VEuPathDB" id="FungiDB:DIURU_001301"/>
<evidence type="ECO:0000313" key="2">
    <source>
        <dbReference type="EMBL" id="KAA8905924.1"/>
    </source>
</evidence>
<feature type="compositionally biased region" description="Polar residues" evidence="1">
    <location>
        <begin position="317"/>
        <end position="329"/>
    </location>
</feature>
<dbReference type="Gene3D" id="3.40.50.1240">
    <property type="entry name" value="Phosphoglycerate mutase-like"/>
    <property type="match status" value="1"/>
</dbReference>
<dbReference type="OrthoDB" id="3898179at2759"/>
<dbReference type="PANTHER" id="PTHR16469:SF27">
    <property type="entry name" value="UBIQUITIN-ASSOCIATED AND SH3 DOMAIN-CONTAINING BA-RELATED"/>
    <property type="match status" value="1"/>
</dbReference>
<keyword evidence="3" id="KW-1185">Reference proteome</keyword>
<proteinExistence type="predicted"/>
<feature type="region of interest" description="Disordered" evidence="1">
    <location>
        <begin position="291"/>
        <end position="330"/>
    </location>
</feature>
<name>A0A642UV36_DIURU</name>